<proteinExistence type="predicted"/>
<dbReference type="Proteomes" id="UP000011182">
    <property type="component" value="Unassembled WGS sequence"/>
</dbReference>
<name>A0A9W5LKD6_9BACI</name>
<organism evidence="1 2">
    <name type="scientific">Bacillus inaquosorum KCTC 13429</name>
    <dbReference type="NCBI Taxonomy" id="1236548"/>
    <lineage>
        <taxon>Bacteria</taxon>
        <taxon>Bacillati</taxon>
        <taxon>Bacillota</taxon>
        <taxon>Bacilli</taxon>
        <taxon>Bacillales</taxon>
        <taxon>Bacillaceae</taxon>
        <taxon>Bacillus</taxon>
    </lineage>
</organism>
<dbReference type="AlphaFoldDB" id="A0A9W5LKD6"/>
<gene>
    <name evidence="1" type="ORF">BSI_13860</name>
</gene>
<keyword evidence="2" id="KW-1185">Reference proteome</keyword>
<reference evidence="1 2" key="1">
    <citation type="journal article" date="2014" name="Syst. Appl. Microbiol.">
        <title>Genomic insights into the taxonomic status of the three subspecies of Bacillus subtilis.</title>
        <authorList>
            <person name="Yi H."/>
            <person name="Chun J."/>
            <person name="Cha C.J."/>
        </authorList>
    </citation>
    <scope>NUCLEOTIDE SEQUENCE [LARGE SCALE GENOMIC DNA]</scope>
    <source>
        <strain evidence="1 2">KCTC 13429</strain>
    </source>
</reference>
<sequence length="46" mass="5406">MFFIIVKVFLIRQSSFPKTPLSIQMGRHLLPKFTYDAYKCVEEDAP</sequence>
<comment type="caution">
    <text evidence="1">The sequence shown here is derived from an EMBL/GenBank/DDBJ whole genome shotgun (WGS) entry which is preliminary data.</text>
</comment>
<evidence type="ECO:0000313" key="1">
    <source>
        <dbReference type="EMBL" id="ELS62307.1"/>
    </source>
</evidence>
<evidence type="ECO:0000313" key="2">
    <source>
        <dbReference type="Proteomes" id="UP000011182"/>
    </source>
</evidence>
<dbReference type="EMBL" id="AMXN01000002">
    <property type="protein sequence ID" value="ELS62307.1"/>
    <property type="molecule type" value="Genomic_DNA"/>
</dbReference>
<protein>
    <submittedName>
        <fullName evidence="1">Uncharacterized protein</fullName>
    </submittedName>
</protein>
<accession>A0A9W5LKD6</accession>